<keyword evidence="2" id="KW-1185">Reference proteome</keyword>
<dbReference type="KEGG" id="nsh:GXM_05387"/>
<evidence type="ECO:0000313" key="2">
    <source>
        <dbReference type="Proteomes" id="UP000326678"/>
    </source>
</evidence>
<dbReference type="Proteomes" id="UP000326678">
    <property type="component" value="Chromosome Gxm1"/>
</dbReference>
<proteinExistence type="predicted"/>
<dbReference type="EMBL" id="CP045226">
    <property type="protein sequence ID" value="QFS47895.1"/>
    <property type="molecule type" value="Genomic_DNA"/>
</dbReference>
<name>A0A5P8W577_9NOSO</name>
<dbReference type="AlphaFoldDB" id="A0A5P8W577"/>
<accession>A0A5P8W577</accession>
<reference evidence="1 2" key="1">
    <citation type="submission" date="2019-10" db="EMBL/GenBank/DDBJ databases">
        <title>Genomic and transcriptomic insights into the perfect genentic adaptation of a filamentous nitrogen-fixing cyanobacterium to rice fields.</title>
        <authorList>
            <person name="Chen Z."/>
        </authorList>
    </citation>
    <scope>NUCLEOTIDE SEQUENCE [LARGE SCALE GENOMIC DNA]</scope>
    <source>
        <strain evidence="1">CCNUC1</strain>
    </source>
</reference>
<evidence type="ECO:0000313" key="1">
    <source>
        <dbReference type="EMBL" id="QFS47895.1"/>
    </source>
</evidence>
<sequence length="41" mass="4472">MSSENFSKFKNWALGIPSTSLRASGHWASLRLRSGQVGIGH</sequence>
<protein>
    <submittedName>
        <fullName evidence="1">Uncharacterized protein</fullName>
    </submittedName>
</protein>
<gene>
    <name evidence="1" type="ORF">GXM_05387</name>
</gene>
<organism evidence="1 2">
    <name type="scientific">Nostoc sphaeroides CCNUC1</name>
    <dbReference type="NCBI Taxonomy" id="2653204"/>
    <lineage>
        <taxon>Bacteria</taxon>
        <taxon>Bacillati</taxon>
        <taxon>Cyanobacteriota</taxon>
        <taxon>Cyanophyceae</taxon>
        <taxon>Nostocales</taxon>
        <taxon>Nostocaceae</taxon>
        <taxon>Nostoc</taxon>
    </lineage>
</organism>